<dbReference type="Proteomes" id="UP000014417">
    <property type="component" value="Unassembled WGS sequence"/>
</dbReference>
<reference evidence="1 2" key="1">
    <citation type="submission" date="2013-04" db="EMBL/GenBank/DDBJ databases">
        <title>The Genome Sequence of Propionimicrobium lymphophilum ACS-093-V-SCH5.</title>
        <authorList>
            <consortium name="The Broad Institute Genomics Platform"/>
            <person name="Earl A."/>
            <person name="Ward D."/>
            <person name="Feldgarden M."/>
            <person name="Gevers D."/>
            <person name="Saerens B."/>
            <person name="Vaneechoutte M."/>
            <person name="Walker B."/>
            <person name="Young S."/>
            <person name="Zeng Q."/>
            <person name="Gargeya S."/>
            <person name="Fitzgerald M."/>
            <person name="Haas B."/>
            <person name="Abouelleil A."/>
            <person name="Allen A.W."/>
            <person name="Alvarado L."/>
            <person name="Arachchi H.M."/>
            <person name="Berlin A.M."/>
            <person name="Chapman S.B."/>
            <person name="Gainer-Dewar J."/>
            <person name="Goldberg J."/>
            <person name="Griggs A."/>
            <person name="Gujja S."/>
            <person name="Hansen M."/>
            <person name="Howarth C."/>
            <person name="Imamovic A."/>
            <person name="Ireland A."/>
            <person name="Larimer J."/>
            <person name="McCowan C."/>
            <person name="Murphy C."/>
            <person name="Pearson M."/>
            <person name="Poon T.W."/>
            <person name="Priest M."/>
            <person name="Roberts A."/>
            <person name="Saif S."/>
            <person name="Shea T."/>
            <person name="Sisk P."/>
            <person name="Sykes S."/>
            <person name="Wortman J."/>
            <person name="Nusbaum C."/>
            <person name="Birren B."/>
        </authorList>
    </citation>
    <scope>NUCLEOTIDE SEQUENCE [LARGE SCALE GENOMIC DNA]</scope>
    <source>
        <strain evidence="1 2">ACS-093-V-SCH5</strain>
    </source>
</reference>
<protein>
    <submittedName>
        <fullName evidence="1">Uncharacterized protein</fullName>
    </submittedName>
</protein>
<dbReference type="AlphaFoldDB" id="S2WYR4"/>
<accession>S2WYR4</accession>
<sequence>MYQIDLNKEQRDHLNIAICLAINDMYNCATSPAWNIGDEYAADGALKLFRARDQLDAIRDRVFERPFVLKDSQELEIINYALIAAALCIDRLANSFVWCIADINQEPSVRQMKARSQELFSSFRNIEMEIFIQTQK</sequence>
<gene>
    <name evidence="1" type="ORF">HMPREF9306_01187</name>
</gene>
<comment type="caution">
    <text evidence="1">The sequence shown here is derived from an EMBL/GenBank/DDBJ whole genome shotgun (WGS) entry which is preliminary data.</text>
</comment>
<dbReference type="RefSeq" id="WP_016456017.1">
    <property type="nucleotide sequence ID" value="NZ_KE150269.1"/>
</dbReference>
<evidence type="ECO:0000313" key="1">
    <source>
        <dbReference type="EMBL" id="EPD32879.1"/>
    </source>
</evidence>
<evidence type="ECO:0000313" key="2">
    <source>
        <dbReference type="Proteomes" id="UP000014417"/>
    </source>
</evidence>
<dbReference type="HOGENOM" id="CLU_1873587_0_0_11"/>
<name>S2WYR4_9ACTN</name>
<dbReference type="STRING" id="883161.HMPREF9306_01187"/>
<proteinExistence type="predicted"/>
<keyword evidence="2" id="KW-1185">Reference proteome</keyword>
<dbReference type="EMBL" id="AGZR01000006">
    <property type="protein sequence ID" value="EPD32879.1"/>
    <property type="molecule type" value="Genomic_DNA"/>
</dbReference>
<organism evidence="1 2">
    <name type="scientific">Propionimicrobium lymphophilum ACS-093-V-SCH5</name>
    <dbReference type="NCBI Taxonomy" id="883161"/>
    <lineage>
        <taxon>Bacteria</taxon>
        <taxon>Bacillati</taxon>
        <taxon>Actinomycetota</taxon>
        <taxon>Actinomycetes</taxon>
        <taxon>Propionibacteriales</taxon>
        <taxon>Propionibacteriaceae</taxon>
        <taxon>Propionimicrobium</taxon>
    </lineage>
</organism>